<proteinExistence type="predicted"/>
<dbReference type="Gene3D" id="1.25.40.590">
    <property type="entry name" value="Type IV / VI secretion system, DotU"/>
    <property type="match status" value="1"/>
</dbReference>
<dbReference type="InterPro" id="IPR038522">
    <property type="entry name" value="T4/T6SS_DotU_sf"/>
</dbReference>
<evidence type="ECO:0000259" key="2">
    <source>
        <dbReference type="Pfam" id="PF09850"/>
    </source>
</evidence>
<protein>
    <submittedName>
        <fullName evidence="3">Type IVB secretion system protein IcmH/DotU</fullName>
    </submittedName>
</protein>
<accession>A0AAW8J929</accession>
<dbReference type="PANTHER" id="PTHR38033:SF1">
    <property type="entry name" value="DOTU FAMILY TYPE IV_VI SECRETION SYSTEM PROTEIN"/>
    <property type="match status" value="1"/>
</dbReference>
<gene>
    <name evidence="3" type="primary">icmH</name>
    <name evidence="3" type="ORF">RFH47_13205</name>
</gene>
<dbReference type="PANTHER" id="PTHR38033">
    <property type="entry name" value="MEMBRANE PROTEIN-RELATED"/>
    <property type="match status" value="1"/>
</dbReference>
<dbReference type="Proteomes" id="UP001243844">
    <property type="component" value="Unassembled WGS sequence"/>
</dbReference>
<evidence type="ECO:0000313" key="3">
    <source>
        <dbReference type="EMBL" id="MDQ8936676.1"/>
    </source>
</evidence>
<feature type="transmembrane region" description="Helical" evidence="1">
    <location>
        <begin position="215"/>
        <end position="237"/>
    </location>
</feature>
<keyword evidence="1" id="KW-0812">Transmembrane</keyword>
<feature type="domain" description="Type IV / VI secretion system DotU" evidence="2">
    <location>
        <begin position="34"/>
        <end position="235"/>
    </location>
</feature>
<reference evidence="3" key="1">
    <citation type="submission" date="2023-08" db="EMBL/GenBank/DDBJ databases">
        <title>Emergence of clinically-relevant ST2 carbapenem-resistant Acinetobacter baumannii strains in hospital sewages in Zhejiang, East of China.</title>
        <authorList>
            <person name="Kaichao C."/>
            <person name="Zhang R."/>
        </authorList>
    </citation>
    <scope>NUCLEOTIDE SEQUENCE</scope>
    <source>
        <strain evidence="3">M-RB-37</strain>
    </source>
</reference>
<dbReference type="Pfam" id="PF09850">
    <property type="entry name" value="DotU"/>
    <property type="match status" value="1"/>
</dbReference>
<dbReference type="RefSeq" id="WP_308981857.1">
    <property type="nucleotide sequence ID" value="NZ_JAVIDL010000030.1"/>
</dbReference>
<keyword evidence="1" id="KW-0472">Membrane</keyword>
<comment type="caution">
    <text evidence="3">The sequence shown here is derived from an EMBL/GenBank/DDBJ whole genome shotgun (WGS) entry which is preliminary data.</text>
</comment>
<sequence>MSMLKKMPIKLREKQSIPKSTVDFLSNVKMTSDLIDLLRDGFFIIILLRQAYLPKHAEQFKQNILILLQRFEQQARELQFNEEEIQHAKYAYCSLLDETIVTQQNPQFLQLQNIWLSSPLQLNLFGSQLAGDHFFEIIEHLRSLAKNGLVRLEIFHYCLLLGFQGKYRIHSLLLLDHLSTCVEDEIRSYKNHYTFAPFSSIPDHIQHPHTHKFPFFALFIGLLILTVISFLGMYYTLFKYQQQALAPYQNMIIAPLEQAHITIHLP</sequence>
<evidence type="ECO:0000313" key="4">
    <source>
        <dbReference type="Proteomes" id="UP001243844"/>
    </source>
</evidence>
<dbReference type="NCBIfam" id="TIGR03349">
    <property type="entry name" value="IV_VI_DotU"/>
    <property type="match status" value="1"/>
</dbReference>
<dbReference type="NCBIfam" id="NF038228">
    <property type="entry name" value="IcmH_DotU_IVB"/>
    <property type="match status" value="1"/>
</dbReference>
<dbReference type="EMBL" id="JAVIDL010000030">
    <property type="protein sequence ID" value="MDQ8936676.1"/>
    <property type="molecule type" value="Genomic_DNA"/>
</dbReference>
<evidence type="ECO:0000256" key="1">
    <source>
        <dbReference type="SAM" id="Phobius"/>
    </source>
</evidence>
<name>A0AAW8J929_9GAMM</name>
<dbReference type="InterPro" id="IPR017732">
    <property type="entry name" value="T4/T6SS_DotU"/>
</dbReference>
<dbReference type="AlphaFoldDB" id="A0AAW8J929"/>
<keyword evidence="1" id="KW-1133">Transmembrane helix</keyword>
<organism evidence="3 4">
    <name type="scientific">Acinetobacter rudis</name>
    <dbReference type="NCBI Taxonomy" id="632955"/>
    <lineage>
        <taxon>Bacteria</taxon>
        <taxon>Pseudomonadati</taxon>
        <taxon>Pseudomonadota</taxon>
        <taxon>Gammaproteobacteria</taxon>
        <taxon>Moraxellales</taxon>
        <taxon>Moraxellaceae</taxon>
        <taxon>Acinetobacter</taxon>
    </lineage>
</organism>